<dbReference type="Proteomes" id="UP001647436">
    <property type="component" value="Unassembled WGS sequence"/>
</dbReference>
<sequence>MSDSFVPEDIFLESVISDLHISPNDAVLCSVKKADQDRDSYSSCIWLLSTMEPGTPRQLTWGASMDSAPRWSPDAKQIAYLSDKQNPGVAQIYLLACNGGEPRQLTHLSRGASEIRWRPDGKKLLAIGTTTVDPDQREQGCDRHDGACHNAPDPNAPQLCWRLPYKLDGSGYLLNSRSHLFIVDSEDGTATQLTSGDYNVQSAAWSPDGSCICISRTRQKDKEYHRTDIWLLKVEDGVLSSCEQLSFEQSNSSSPSWSPDGRWIVFMGSHAEGDAQMRLWLIDVQTKTVAGLGPVSLEVLAGDLCWSRDSRSIGFIRVHKGLQCAALISVPDGNLTMVAGGNRHLSSMVLGEGFVYIGESAHEPQEIYFKKSAEGDEQKISNFNDWWDDKTPLTSNFRSFDVPDGSGKNERIDAWVLTSATQPGSAKNGKKPLLVDFHGGPASYADLKFSTHPYWQLLASQGWIVIAANAVGSSSYGREFSDRLRGKWGELDWPQHLAIVNQLQSEGLASEHVAVCGTSYGGFLAAYCIARNHQLSAAVICAPVANIESHFGTSDTGYYSDAYAMDTSRKDFRSIVNKLSPAFTIDKAKTPTLFLQGANDERCPRAQTEELFVKLAYLGTAKTEMVLYPGAGHSFSVSGKPSHRIDALQRIAQWLDASVNTDIPSEADVPPDPDA</sequence>
<keyword evidence="5" id="KW-1185">Reference proteome</keyword>
<evidence type="ECO:0000313" key="5">
    <source>
        <dbReference type="Proteomes" id="UP001647436"/>
    </source>
</evidence>
<dbReference type="RefSeq" id="WP_211456421.1">
    <property type="nucleotide sequence ID" value="NZ_JAANES010000001.1"/>
</dbReference>
<dbReference type="SUPFAM" id="SSF53474">
    <property type="entry name" value="alpha/beta-Hydrolases"/>
    <property type="match status" value="1"/>
</dbReference>
<evidence type="ECO:0000313" key="4">
    <source>
        <dbReference type="EMBL" id="MBS3018569.1"/>
    </source>
</evidence>
<comment type="caution">
    <text evidence="4">The sequence shown here is derived from an EMBL/GenBank/DDBJ whole genome shotgun (WGS) entry which is preliminary data.</text>
</comment>
<dbReference type="EMBL" id="JAANES010000001">
    <property type="protein sequence ID" value="MBS3018569.1"/>
    <property type="molecule type" value="Genomic_DNA"/>
</dbReference>
<dbReference type="Pfam" id="PF00326">
    <property type="entry name" value="Peptidase_S9"/>
    <property type="match status" value="1"/>
</dbReference>
<dbReference type="InterPro" id="IPR011042">
    <property type="entry name" value="6-blade_b-propeller_TolB-like"/>
</dbReference>
<evidence type="ECO:0000259" key="3">
    <source>
        <dbReference type="Pfam" id="PF00326"/>
    </source>
</evidence>
<dbReference type="GO" id="GO:0016787">
    <property type="term" value="F:hydrolase activity"/>
    <property type="evidence" value="ECO:0007669"/>
    <property type="project" value="UniProtKB-KW"/>
</dbReference>
<keyword evidence="2" id="KW-0720">Serine protease</keyword>
<dbReference type="InterPro" id="IPR001375">
    <property type="entry name" value="Peptidase_S9_cat"/>
</dbReference>
<dbReference type="Gene3D" id="2.120.10.30">
    <property type="entry name" value="TolB, C-terminal domain"/>
    <property type="match status" value="2"/>
</dbReference>
<accession>A0ABS5LQ00</accession>
<keyword evidence="2" id="KW-0645">Protease</keyword>
<evidence type="ECO:0000256" key="1">
    <source>
        <dbReference type="ARBA" id="ARBA00022801"/>
    </source>
</evidence>
<name>A0ABS5LQ00_9BURK</name>
<dbReference type="InterPro" id="IPR011659">
    <property type="entry name" value="WD40"/>
</dbReference>
<evidence type="ECO:0000256" key="2">
    <source>
        <dbReference type="ARBA" id="ARBA00022825"/>
    </source>
</evidence>
<keyword evidence="1 4" id="KW-0378">Hydrolase</keyword>
<organism evidence="4 5">
    <name type="scientific">Comamonas brasiliensis</name>
    <dbReference type="NCBI Taxonomy" id="1812482"/>
    <lineage>
        <taxon>Bacteria</taxon>
        <taxon>Pseudomonadati</taxon>
        <taxon>Pseudomonadota</taxon>
        <taxon>Betaproteobacteria</taxon>
        <taxon>Burkholderiales</taxon>
        <taxon>Comamonadaceae</taxon>
        <taxon>Comamonas</taxon>
    </lineage>
</organism>
<dbReference type="PANTHER" id="PTHR42776">
    <property type="entry name" value="SERINE PEPTIDASE S9 FAMILY MEMBER"/>
    <property type="match status" value="1"/>
</dbReference>
<reference evidence="4 5" key="1">
    <citation type="submission" date="2020-03" db="EMBL/GenBank/DDBJ databases">
        <title>The role of nitrogen metabolism on polyethylene biodegradation.</title>
        <authorList>
            <person name="Peixoto J."/>
            <person name="Vizzotto C.S."/>
            <person name="Ramos A."/>
            <person name="Alves G."/>
            <person name="Steindorff A."/>
            <person name="Kruger R."/>
        </authorList>
    </citation>
    <scope>NUCLEOTIDE SEQUENCE [LARGE SCALE GENOMIC DNA]</scope>
    <source>
        <strain evidence="4 5">PE63</strain>
    </source>
</reference>
<dbReference type="SUPFAM" id="SSF82171">
    <property type="entry name" value="DPP6 N-terminal domain-like"/>
    <property type="match status" value="1"/>
</dbReference>
<feature type="domain" description="Peptidase S9 prolyl oligopeptidase catalytic" evidence="3">
    <location>
        <begin position="455"/>
        <end position="659"/>
    </location>
</feature>
<gene>
    <name evidence="4" type="primary">dpp5</name>
    <name evidence="4" type="ORF">DJFAAGMI_01301</name>
</gene>
<dbReference type="PANTHER" id="PTHR42776:SF27">
    <property type="entry name" value="DIPEPTIDYL PEPTIDASE FAMILY MEMBER 6"/>
    <property type="match status" value="1"/>
</dbReference>
<dbReference type="InterPro" id="IPR029058">
    <property type="entry name" value="AB_hydrolase_fold"/>
</dbReference>
<protein>
    <submittedName>
        <fullName evidence="4">Dipeptidyl-peptidase 5</fullName>
        <ecNumber evidence="4">3.4.14.-</ecNumber>
    </submittedName>
</protein>
<proteinExistence type="predicted"/>
<dbReference type="Gene3D" id="3.40.50.1820">
    <property type="entry name" value="alpha/beta hydrolase"/>
    <property type="match status" value="1"/>
</dbReference>
<dbReference type="EC" id="3.4.14.-" evidence="4"/>
<dbReference type="Pfam" id="PF07676">
    <property type="entry name" value="PD40"/>
    <property type="match status" value="3"/>
</dbReference>